<dbReference type="AlphaFoldDB" id="L9L983"/>
<evidence type="ECO:0000313" key="2">
    <source>
        <dbReference type="Proteomes" id="UP000011518"/>
    </source>
</evidence>
<reference evidence="2" key="2">
    <citation type="journal article" date="2013" name="Nat. Commun.">
        <title>Genome of the Chinese tree shrew.</title>
        <authorList>
            <person name="Fan Y."/>
            <person name="Huang Z.Y."/>
            <person name="Cao C.C."/>
            <person name="Chen C.S."/>
            <person name="Chen Y.X."/>
            <person name="Fan D.D."/>
            <person name="He J."/>
            <person name="Hou H.L."/>
            <person name="Hu L."/>
            <person name="Hu X.T."/>
            <person name="Jiang X.T."/>
            <person name="Lai R."/>
            <person name="Lang Y.S."/>
            <person name="Liang B."/>
            <person name="Liao S.G."/>
            <person name="Mu D."/>
            <person name="Ma Y.Y."/>
            <person name="Niu Y.Y."/>
            <person name="Sun X.Q."/>
            <person name="Xia J.Q."/>
            <person name="Xiao J."/>
            <person name="Xiong Z.Q."/>
            <person name="Xu L."/>
            <person name="Yang L."/>
            <person name="Zhang Y."/>
            <person name="Zhao W."/>
            <person name="Zhao X.D."/>
            <person name="Zheng Y.T."/>
            <person name="Zhou J.M."/>
            <person name="Zhu Y.B."/>
            <person name="Zhang G.J."/>
            <person name="Wang J."/>
            <person name="Yao Y.G."/>
        </authorList>
    </citation>
    <scope>NUCLEOTIDE SEQUENCE [LARGE SCALE GENOMIC DNA]</scope>
</reference>
<reference evidence="2" key="1">
    <citation type="submission" date="2012-07" db="EMBL/GenBank/DDBJ databases">
        <title>Genome of the Chinese tree shrew, a rising model animal genetically related to primates.</title>
        <authorList>
            <person name="Zhang G."/>
            <person name="Fan Y."/>
            <person name="Yao Y."/>
            <person name="Huang Z."/>
        </authorList>
    </citation>
    <scope>NUCLEOTIDE SEQUENCE [LARGE SCALE GENOMIC DNA]</scope>
</reference>
<dbReference type="InParanoid" id="L9L983"/>
<dbReference type="Proteomes" id="UP000011518">
    <property type="component" value="Unassembled WGS sequence"/>
</dbReference>
<gene>
    <name evidence="1" type="ORF">TREES_T100006213</name>
</gene>
<accession>L9L983</accession>
<name>L9L983_TUPCH</name>
<dbReference type="EMBL" id="KB320462">
    <property type="protein sequence ID" value="ELW71501.1"/>
    <property type="molecule type" value="Genomic_DNA"/>
</dbReference>
<keyword evidence="2" id="KW-1185">Reference proteome</keyword>
<proteinExistence type="predicted"/>
<sequence length="77" mass="8530">MAGTLLPLLYPALAGRKLGTVKEPSLHEAQCEQAHVGHWLQNVCFADSCPRCCCCCSRVTHLWNVRERMKPLSPGPL</sequence>
<organism evidence="1 2">
    <name type="scientific">Tupaia chinensis</name>
    <name type="common">Chinese tree shrew</name>
    <name type="synonym">Tupaia belangeri chinensis</name>
    <dbReference type="NCBI Taxonomy" id="246437"/>
    <lineage>
        <taxon>Eukaryota</taxon>
        <taxon>Metazoa</taxon>
        <taxon>Chordata</taxon>
        <taxon>Craniata</taxon>
        <taxon>Vertebrata</taxon>
        <taxon>Euteleostomi</taxon>
        <taxon>Mammalia</taxon>
        <taxon>Eutheria</taxon>
        <taxon>Euarchontoglires</taxon>
        <taxon>Scandentia</taxon>
        <taxon>Tupaiidae</taxon>
        <taxon>Tupaia</taxon>
    </lineage>
</organism>
<protein>
    <submittedName>
        <fullName evidence="1">Uncharacterized protein</fullName>
    </submittedName>
</protein>
<evidence type="ECO:0000313" key="1">
    <source>
        <dbReference type="EMBL" id="ELW71501.1"/>
    </source>
</evidence>